<evidence type="ECO:0000313" key="4">
    <source>
        <dbReference type="Proteomes" id="UP000606044"/>
    </source>
</evidence>
<keyword evidence="1" id="KW-0472">Membrane</keyword>
<feature type="domain" description="Mce/MlaD" evidence="2">
    <location>
        <begin position="44"/>
        <end position="115"/>
    </location>
</feature>
<accession>A0A917BXS3</accession>
<dbReference type="Proteomes" id="UP000606044">
    <property type="component" value="Unassembled WGS sequence"/>
</dbReference>
<protein>
    <submittedName>
        <fullName evidence="3">ABC transporter</fullName>
    </submittedName>
</protein>
<dbReference type="SUPFAM" id="SSF58104">
    <property type="entry name" value="Methyl-accepting chemotaxis protein (MCP) signaling domain"/>
    <property type="match status" value="1"/>
</dbReference>
<reference evidence="3" key="1">
    <citation type="journal article" date="2014" name="Int. J. Syst. Evol. Microbiol.">
        <title>Complete genome sequence of Corynebacterium casei LMG S-19264T (=DSM 44701T), isolated from a smear-ripened cheese.</title>
        <authorList>
            <consortium name="US DOE Joint Genome Institute (JGI-PGF)"/>
            <person name="Walter F."/>
            <person name="Albersmeier A."/>
            <person name="Kalinowski J."/>
            <person name="Ruckert C."/>
        </authorList>
    </citation>
    <scope>NUCLEOTIDE SEQUENCE</scope>
    <source>
        <strain evidence="3">CCM 7897</strain>
    </source>
</reference>
<dbReference type="Pfam" id="PF02470">
    <property type="entry name" value="MlaD"/>
    <property type="match status" value="1"/>
</dbReference>
<feature type="transmembrane region" description="Helical" evidence="1">
    <location>
        <begin position="6"/>
        <end position="29"/>
    </location>
</feature>
<name>A0A917BXS3_9HYPH</name>
<reference evidence="3" key="2">
    <citation type="submission" date="2020-09" db="EMBL/GenBank/DDBJ databases">
        <authorList>
            <person name="Sun Q."/>
            <person name="Sedlacek I."/>
        </authorList>
    </citation>
    <scope>NUCLEOTIDE SEQUENCE</scope>
    <source>
        <strain evidence="3">CCM 7897</strain>
    </source>
</reference>
<proteinExistence type="predicted"/>
<comment type="caution">
    <text evidence="3">The sequence shown here is derived from an EMBL/GenBank/DDBJ whole genome shotgun (WGS) entry which is preliminary data.</text>
</comment>
<dbReference type="PANTHER" id="PTHR36698:SF2">
    <property type="entry name" value="MCE_MLAD DOMAIN-CONTAINING PROTEIN"/>
    <property type="match status" value="1"/>
</dbReference>
<dbReference type="AlphaFoldDB" id="A0A917BXS3"/>
<keyword evidence="1" id="KW-0812">Transmembrane</keyword>
<keyword evidence="1" id="KW-1133">Transmembrane helix</keyword>
<evidence type="ECO:0000313" key="3">
    <source>
        <dbReference type="EMBL" id="GGF59649.1"/>
    </source>
</evidence>
<gene>
    <name evidence="3" type="ORF">GCM10007301_19230</name>
</gene>
<dbReference type="InterPro" id="IPR003399">
    <property type="entry name" value="Mce/MlaD"/>
</dbReference>
<dbReference type="EMBL" id="BMCT01000002">
    <property type="protein sequence ID" value="GGF59649.1"/>
    <property type="molecule type" value="Genomic_DNA"/>
</dbReference>
<dbReference type="RefSeq" id="WP_188577854.1">
    <property type="nucleotide sequence ID" value="NZ_BMCT01000002.1"/>
</dbReference>
<dbReference type="PANTHER" id="PTHR36698">
    <property type="entry name" value="BLL5892 PROTEIN"/>
    <property type="match status" value="1"/>
</dbReference>
<sequence length="307" mass="32827">METRANYTVIGIFTVAVIAAAFVFVYWFAGPKDSDKRKVYEVLYEGSVSGLREGNAVLFNGIPVGQVTKLGLVPNAPDEVLVRIGVRNDVPILSDARATLESQGITGIVAVSITGGSAQAPQLPPGPNGIPRIEAQGGSGMQGLIQTAQGIAAKINAVVEAVDPKQVSQIVANVEKFSESLSSRSEEVGVLVDDGAKLVRQLNDLAQKLDVVVVNLQKASGDKDGVLAQAAEAATSVRKLADNLDQRTQLLTDQISKFTGPGLRQYESLAADGRRTLSEIERVFRNLERNPRQFIFGGSSIPEYNRR</sequence>
<organism evidence="3 4">
    <name type="scientific">Azorhizobium oxalatiphilum</name>
    <dbReference type="NCBI Taxonomy" id="980631"/>
    <lineage>
        <taxon>Bacteria</taxon>
        <taxon>Pseudomonadati</taxon>
        <taxon>Pseudomonadota</taxon>
        <taxon>Alphaproteobacteria</taxon>
        <taxon>Hyphomicrobiales</taxon>
        <taxon>Xanthobacteraceae</taxon>
        <taxon>Azorhizobium</taxon>
    </lineage>
</organism>
<evidence type="ECO:0000259" key="2">
    <source>
        <dbReference type="Pfam" id="PF02470"/>
    </source>
</evidence>
<evidence type="ECO:0000256" key="1">
    <source>
        <dbReference type="SAM" id="Phobius"/>
    </source>
</evidence>
<keyword evidence="4" id="KW-1185">Reference proteome</keyword>